<protein>
    <submittedName>
        <fullName evidence="2">Uncharacterized protein</fullName>
    </submittedName>
</protein>
<evidence type="ECO:0000313" key="3">
    <source>
        <dbReference type="Proteomes" id="UP000635565"/>
    </source>
</evidence>
<proteinExistence type="predicted"/>
<dbReference type="Proteomes" id="UP000635565">
    <property type="component" value="Unassembled WGS sequence"/>
</dbReference>
<organism evidence="2 3">
    <name type="scientific">Dictyobacter formicarum</name>
    <dbReference type="NCBI Taxonomy" id="2778368"/>
    <lineage>
        <taxon>Bacteria</taxon>
        <taxon>Bacillati</taxon>
        <taxon>Chloroflexota</taxon>
        <taxon>Ktedonobacteria</taxon>
        <taxon>Ktedonobacterales</taxon>
        <taxon>Dictyobacteraceae</taxon>
        <taxon>Dictyobacter</taxon>
    </lineage>
</organism>
<feature type="compositionally biased region" description="Basic and acidic residues" evidence="1">
    <location>
        <begin position="53"/>
        <end position="62"/>
    </location>
</feature>
<keyword evidence="3" id="KW-1185">Reference proteome</keyword>
<sequence length="62" mass="6988">MSSGVRSIHWPVSREWIFALLDAINHVTTTAVMLALRADEIDNTDWPRPPLLEGKERKDSSG</sequence>
<reference evidence="2 3" key="1">
    <citation type="journal article" date="2021" name="Int. J. Syst. Evol. Microbiol.">
        <title>Reticulibacter mediterranei gen. nov., sp. nov., within the new family Reticulibacteraceae fam. nov., and Ktedonospora formicarum gen. nov., sp. nov., Ktedonobacter robiniae sp. nov., Dictyobacter formicarum sp. nov. and Dictyobacter arantiisoli sp. nov., belonging to the class Ktedonobacteria.</title>
        <authorList>
            <person name="Yabe S."/>
            <person name="Zheng Y."/>
            <person name="Wang C.M."/>
            <person name="Sakai Y."/>
            <person name="Abe K."/>
            <person name="Yokota A."/>
            <person name="Donadio S."/>
            <person name="Cavaletti L."/>
            <person name="Monciardini P."/>
        </authorList>
    </citation>
    <scope>NUCLEOTIDE SEQUENCE [LARGE SCALE GENOMIC DNA]</scope>
    <source>
        <strain evidence="2 3">SOSP1-9</strain>
    </source>
</reference>
<dbReference type="EMBL" id="BNJJ01000021">
    <property type="protein sequence ID" value="GHO88069.1"/>
    <property type="molecule type" value="Genomic_DNA"/>
</dbReference>
<evidence type="ECO:0000313" key="2">
    <source>
        <dbReference type="EMBL" id="GHO88069.1"/>
    </source>
</evidence>
<name>A0ABQ3VQT3_9CHLR</name>
<feature type="region of interest" description="Disordered" evidence="1">
    <location>
        <begin position="43"/>
        <end position="62"/>
    </location>
</feature>
<comment type="caution">
    <text evidence="2">The sequence shown here is derived from an EMBL/GenBank/DDBJ whole genome shotgun (WGS) entry which is preliminary data.</text>
</comment>
<gene>
    <name evidence="2" type="ORF">KSZ_60750</name>
</gene>
<accession>A0ABQ3VQT3</accession>
<evidence type="ECO:0000256" key="1">
    <source>
        <dbReference type="SAM" id="MobiDB-lite"/>
    </source>
</evidence>